<dbReference type="PROSITE" id="PS50600">
    <property type="entry name" value="ULP_PROTEASE"/>
    <property type="match status" value="1"/>
</dbReference>
<keyword evidence="5" id="KW-1133">Transmembrane helix</keyword>
<name>A0A4D6N8Y4_VIGUN</name>
<dbReference type="Proteomes" id="UP000501690">
    <property type="component" value="Linkage Group LG10"/>
</dbReference>
<evidence type="ECO:0000313" key="8">
    <source>
        <dbReference type="Proteomes" id="UP000501690"/>
    </source>
</evidence>
<organism evidence="7 8">
    <name type="scientific">Vigna unguiculata</name>
    <name type="common">Cowpea</name>
    <dbReference type="NCBI Taxonomy" id="3917"/>
    <lineage>
        <taxon>Eukaryota</taxon>
        <taxon>Viridiplantae</taxon>
        <taxon>Streptophyta</taxon>
        <taxon>Embryophyta</taxon>
        <taxon>Tracheophyta</taxon>
        <taxon>Spermatophyta</taxon>
        <taxon>Magnoliopsida</taxon>
        <taxon>eudicotyledons</taxon>
        <taxon>Gunneridae</taxon>
        <taxon>Pentapetalae</taxon>
        <taxon>rosids</taxon>
        <taxon>fabids</taxon>
        <taxon>Fabales</taxon>
        <taxon>Fabaceae</taxon>
        <taxon>Papilionoideae</taxon>
        <taxon>50 kb inversion clade</taxon>
        <taxon>NPAAA clade</taxon>
        <taxon>indigoferoid/millettioid clade</taxon>
        <taxon>Phaseoleae</taxon>
        <taxon>Vigna</taxon>
    </lineage>
</organism>
<dbReference type="InterPro" id="IPR003653">
    <property type="entry name" value="Peptidase_C48_C"/>
</dbReference>
<keyword evidence="8" id="KW-1185">Reference proteome</keyword>
<protein>
    <submittedName>
        <fullName evidence="7">Sentrin-specific protease 1</fullName>
    </submittedName>
</protein>
<comment type="similarity">
    <text evidence="1">Belongs to the peptidase C48 family.</text>
</comment>
<keyword evidence="3" id="KW-0378">Hydrolase</keyword>
<keyword evidence="4" id="KW-0788">Thiol protease</keyword>
<evidence type="ECO:0000256" key="1">
    <source>
        <dbReference type="ARBA" id="ARBA00005234"/>
    </source>
</evidence>
<reference evidence="7 8" key="1">
    <citation type="submission" date="2019-04" db="EMBL/GenBank/DDBJ databases">
        <title>An improved genome assembly and genetic linkage map for asparagus bean, Vigna unguiculata ssp. sesquipedialis.</title>
        <authorList>
            <person name="Xia Q."/>
            <person name="Zhang R."/>
            <person name="Dong Y."/>
        </authorList>
    </citation>
    <scope>NUCLEOTIDE SEQUENCE [LARGE SCALE GENOMIC DNA]</scope>
    <source>
        <tissue evidence="7">Leaf</tissue>
    </source>
</reference>
<evidence type="ECO:0000256" key="5">
    <source>
        <dbReference type="SAM" id="Phobius"/>
    </source>
</evidence>
<accession>A0A4D6N8Y4</accession>
<feature type="transmembrane region" description="Helical" evidence="5">
    <location>
        <begin position="121"/>
        <end position="140"/>
    </location>
</feature>
<keyword evidence="5" id="KW-0812">Transmembrane</keyword>
<dbReference type="SUPFAM" id="SSF54001">
    <property type="entry name" value="Cysteine proteinases"/>
    <property type="match status" value="1"/>
</dbReference>
<feature type="domain" description="Ubiquitin-like protease family profile" evidence="6">
    <location>
        <begin position="1"/>
        <end position="107"/>
    </location>
</feature>
<evidence type="ECO:0000256" key="2">
    <source>
        <dbReference type="ARBA" id="ARBA00022670"/>
    </source>
</evidence>
<dbReference type="Pfam" id="PF02902">
    <property type="entry name" value="Peptidase_C48"/>
    <property type="match status" value="1"/>
</dbReference>
<dbReference type="EMBL" id="CP039354">
    <property type="protein sequence ID" value="QCE09758.1"/>
    <property type="molecule type" value="Genomic_DNA"/>
</dbReference>
<dbReference type="InterPro" id="IPR038765">
    <property type="entry name" value="Papain-like_cys_pep_sf"/>
</dbReference>
<gene>
    <name evidence="7" type="ORF">DEO72_LG10g981</name>
</gene>
<dbReference type="PANTHER" id="PTHR12606:SF136">
    <property type="entry name" value="ULP1 PROTEASE FAMILY PROTEIN"/>
    <property type="match status" value="1"/>
</dbReference>
<dbReference type="GO" id="GO:0016926">
    <property type="term" value="P:protein desumoylation"/>
    <property type="evidence" value="ECO:0007669"/>
    <property type="project" value="TreeGrafter"/>
</dbReference>
<evidence type="ECO:0000256" key="4">
    <source>
        <dbReference type="ARBA" id="ARBA00022807"/>
    </source>
</evidence>
<dbReference type="GO" id="GO:0006508">
    <property type="term" value="P:proteolysis"/>
    <property type="evidence" value="ECO:0007669"/>
    <property type="project" value="UniProtKB-KW"/>
</dbReference>
<dbReference type="GO" id="GO:0016929">
    <property type="term" value="F:deSUMOylase activity"/>
    <property type="evidence" value="ECO:0007669"/>
    <property type="project" value="TreeGrafter"/>
</dbReference>
<keyword evidence="2 7" id="KW-0645">Protease</keyword>
<evidence type="ECO:0000313" key="7">
    <source>
        <dbReference type="EMBL" id="QCE09758.1"/>
    </source>
</evidence>
<keyword evidence="5" id="KW-0472">Membrane</keyword>
<proteinExistence type="inferred from homology"/>
<evidence type="ECO:0000259" key="6">
    <source>
        <dbReference type="PROSITE" id="PS50600"/>
    </source>
</evidence>
<dbReference type="AlphaFoldDB" id="A0A4D6N8Y4"/>
<dbReference type="GO" id="GO:0005634">
    <property type="term" value="C:nucleus"/>
    <property type="evidence" value="ECO:0007669"/>
    <property type="project" value="TreeGrafter"/>
</dbReference>
<sequence>MAGKSRKDKVLEQERLFAPIVHGDHWWCYCVNLKTMKFFVFDSLGHSRNNRTRIDNYIARNMELFLCMLLNCESEKKPSFEVLCVDTPIQPNGHDCGVLVLKFIEMWDGVSQFNGKALPNYTNITVGNIVLMLFLGGAAIN</sequence>
<dbReference type="Gene3D" id="3.40.395.10">
    <property type="entry name" value="Adenoviral Proteinase, Chain A"/>
    <property type="match status" value="1"/>
</dbReference>
<evidence type="ECO:0000256" key="3">
    <source>
        <dbReference type="ARBA" id="ARBA00022801"/>
    </source>
</evidence>
<dbReference type="PANTHER" id="PTHR12606">
    <property type="entry name" value="SENTRIN/SUMO-SPECIFIC PROTEASE"/>
    <property type="match status" value="1"/>
</dbReference>